<keyword evidence="2" id="KW-1185">Reference proteome</keyword>
<proteinExistence type="predicted"/>
<dbReference type="PANTHER" id="PTHR14209">
    <property type="entry name" value="ISOAMYL ACETATE-HYDROLYZING ESTERASE 1"/>
    <property type="match status" value="1"/>
</dbReference>
<evidence type="ECO:0000313" key="2">
    <source>
        <dbReference type="Proteomes" id="UP000272942"/>
    </source>
</evidence>
<dbReference type="Gene3D" id="3.10.10.10">
    <property type="entry name" value="HIV Type 1 Reverse Transcriptase, subunit A, domain 1"/>
    <property type="match status" value="1"/>
</dbReference>
<reference evidence="3" key="1">
    <citation type="submission" date="2016-06" db="UniProtKB">
        <authorList>
            <consortium name="WormBaseParasite"/>
        </authorList>
    </citation>
    <scope>IDENTIFICATION</scope>
</reference>
<dbReference type="SUPFAM" id="SSF52266">
    <property type="entry name" value="SGNH hydrolase"/>
    <property type="match status" value="1"/>
</dbReference>
<dbReference type="OrthoDB" id="671439at2759"/>
<dbReference type="Gene3D" id="3.40.50.1110">
    <property type="entry name" value="SGNH hydrolase"/>
    <property type="match status" value="1"/>
</dbReference>
<dbReference type="InterPro" id="IPR043502">
    <property type="entry name" value="DNA/RNA_pol_sf"/>
</dbReference>
<name>A0A183AHF1_9TREM</name>
<dbReference type="EMBL" id="UZAN01043382">
    <property type="protein sequence ID" value="VDP78247.1"/>
    <property type="molecule type" value="Genomic_DNA"/>
</dbReference>
<organism evidence="3">
    <name type="scientific">Echinostoma caproni</name>
    <dbReference type="NCBI Taxonomy" id="27848"/>
    <lineage>
        <taxon>Eukaryota</taxon>
        <taxon>Metazoa</taxon>
        <taxon>Spiralia</taxon>
        <taxon>Lophotrochozoa</taxon>
        <taxon>Platyhelminthes</taxon>
        <taxon>Trematoda</taxon>
        <taxon>Digenea</taxon>
        <taxon>Plagiorchiida</taxon>
        <taxon>Echinostomata</taxon>
        <taxon>Echinostomatoidea</taxon>
        <taxon>Echinostomatidae</taxon>
        <taxon>Echinostoma</taxon>
    </lineage>
</organism>
<dbReference type="InterPro" id="IPR036514">
    <property type="entry name" value="SGNH_hydro_sf"/>
</dbReference>
<evidence type="ECO:0000313" key="3">
    <source>
        <dbReference type="WBParaSite" id="ECPE_0000639901-mRNA-1"/>
    </source>
</evidence>
<gene>
    <name evidence="1" type="ORF">ECPE_LOCUS6386</name>
</gene>
<dbReference type="SUPFAM" id="SSF56672">
    <property type="entry name" value="DNA/RNA polymerases"/>
    <property type="match status" value="1"/>
</dbReference>
<accession>A0A183AHF1</accession>
<dbReference type="InterPro" id="IPR045136">
    <property type="entry name" value="Iah1-like"/>
</dbReference>
<dbReference type="Proteomes" id="UP000272942">
    <property type="component" value="Unassembled WGS sequence"/>
</dbReference>
<reference evidence="1 2" key="2">
    <citation type="submission" date="2018-11" db="EMBL/GenBank/DDBJ databases">
        <authorList>
            <consortium name="Pathogen Informatics"/>
        </authorList>
    </citation>
    <scope>NUCLEOTIDE SEQUENCE [LARGE SCALE GENOMIC DNA]</scope>
    <source>
        <strain evidence="1 2">Egypt</strain>
    </source>
</reference>
<protein>
    <submittedName>
        <fullName evidence="3">Reverse transcriptase</fullName>
    </submittedName>
</protein>
<dbReference type="AlphaFoldDB" id="A0A183AHF1"/>
<dbReference type="PANTHER" id="PTHR14209:SF19">
    <property type="entry name" value="ISOAMYL ACETATE-HYDROLYZING ESTERASE 1 HOMOLOG"/>
    <property type="match status" value="1"/>
</dbReference>
<evidence type="ECO:0000313" key="1">
    <source>
        <dbReference type="EMBL" id="VDP78247.1"/>
    </source>
</evidence>
<dbReference type="WBParaSite" id="ECPE_0000639901-mRNA-1">
    <property type="protein sequence ID" value="ECPE_0000639901-mRNA-1"/>
    <property type="gene ID" value="ECPE_0000639901"/>
</dbReference>
<sequence>MNLLNLGLPSKRIILIGLPPLDEAKWGARQLLEGKPFNRDMKNCQAYVNACAQAALSTQAQFLNLYEAMIAQKSWTDMLIDGLHFSRPGSEFFAQILIWSLEEQLSGTCPILFPDWKDVDKANPEKSIFKFLHTVPNVHTQLQRLIVKCSNNSGGMNVQPAKLEVDGQPIFMKRRVIPYGQREDVLKAIEKMERDVITTRVTSSAWATPIVVAIKSDGKSPRICGDYRLTLNLQMRKCATTTLLP</sequence>